<organism evidence="7 8">
    <name type="scientific">Streptomyces macrosporus</name>
    <dbReference type="NCBI Taxonomy" id="44032"/>
    <lineage>
        <taxon>Bacteria</taxon>
        <taxon>Bacillati</taxon>
        <taxon>Actinomycetota</taxon>
        <taxon>Actinomycetes</taxon>
        <taxon>Kitasatosporales</taxon>
        <taxon>Streptomycetaceae</taxon>
        <taxon>Streptomyces</taxon>
    </lineage>
</organism>
<evidence type="ECO:0000256" key="5">
    <source>
        <dbReference type="PROSITE-ProRule" id="PRU00335"/>
    </source>
</evidence>
<dbReference type="InterPro" id="IPR001647">
    <property type="entry name" value="HTH_TetR"/>
</dbReference>
<dbReference type="SUPFAM" id="SSF46689">
    <property type="entry name" value="Homeodomain-like"/>
    <property type="match status" value="1"/>
</dbReference>
<accession>A0ABN3KFM9</accession>
<proteinExistence type="predicted"/>
<comment type="caution">
    <text evidence="7">The sequence shown here is derived from an EMBL/GenBank/DDBJ whole genome shotgun (WGS) entry which is preliminary data.</text>
</comment>
<dbReference type="PRINTS" id="PR00400">
    <property type="entry name" value="TETREPRESSOR"/>
</dbReference>
<dbReference type="InterPro" id="IPR036271">
    <property type="entry name" value="Tet_transcr_reg_TetR-rel_C_sf"/>
</dbReference>
<dbReference type="InterPro" id="IPR009057">
    <property type="entry name" value="Homeodomain-like_sf"/>
</dbReference>
<dbReference type="Pfam" id="PF02909">
    <property type="entry name" value="TetR_C_1"/>
    <property type="match status" value="1"/>
</dbReference>
<feature type="domain" description="HTH tetR-type" evidence="6">
    <location>
        <begin position="20"/>
        <end position="80"/>
    </location>
</feature>
<reference evidence="7 8" key="1">
    <citation type="journal article" date="2019" name="Int. J. Syst. Evol. Microbiol.">
        <title>The Global Catalogue of Microorganisms (GCM) 10K type strain sequencing project: providing services to taxonomists for standard genome sequencing and annotation.</title>
        <authorList>
            <consortium name="The Broad Institute Genomics Platform"/>
            <consortium name="The Broad Institute Genome Sequencing Center for Infectious Disease"/>
            <person name="Wu L."/>
            <person name="Ma J."/>
        </authorList>
    </citation>
    <scope>NUCLEOTIDE SEQUENCE [LARGE SCALE GENOMIC DNA]</scope>
    <source>
        <strain evidence="7 8">JCM 6305</strain>
    </source>
</reference>
<dbReference type="InterPro" id="IPR004111">
    <property type="entry name" value="Repressor_TetR_C"/>
</dbReference>
<evidence type="ECO:0000313" key="8">
    <source>
        <dbReference type="Proteomes" id="UP001501638"/>
    </source>
</evidence>
<protein>
    <submittedName>
        <fullName evidence="7">TetR/AcrR family transcriptional regulator C-terminal domain-containing protein</fullName>
    </submittedName>
</protein>
<dbReference type="EMBL" id="BAAASZ010000033">
    <property type="protein sequence ID" value="GAA2458627.1"/>
    <property type="molecule type" value="Genomic_DNA"/>
</dbReference>
<evidence type="ECO:0000259" key="6">
    <source>
        <dbReference type="PROSITE" id="PS50977"/>
    </source>
</evidence>
<keyword evidence="1" id="KW-0678">Repressor</keyword>
<dbReference type="PROSITE" id="PS50977">
    <property type="entry name" value="HTH_TETR_2"/>
    <property type="match status" value="1"/>
</dbReference>
<evidence type="ECO:0000256" key="1">
    <source>
        <dbReference type="ARBA" id="ARBA00022491"/>
    </source>
</evidence>
<dbReference type="PANTHER" id="PTHR30055:SF151">
    <property type="entry name" value="TRANSCRIPTIONAL REGULATORY PROTEIN"/>
    <property type="match status" value="1"/>
</dbReference>
<keyword evidence="2" id="KW-0805">Transcription regulation</keyword>
<keyword evidence="8" id="KW-1185">Reference proteome</keyword>
<evidence type="ECO:0000256" key="4">
    <source>
        <dbReference type="ARBA" id="ARBA00023163"/>
    </source>
</evidence>
<keyword evidence="3 5" id="KW-0238">DNA-binding</keyword>
<dbReference type="InterPro" id="IPR050109">
    <property type="entry name" value="HTH-type_TetR-like_transc_reg"/>
</dbReference>
<dbReference type="SUPFAM" id="SSF48498">
    <property type="entry name" value="Tetracyclin repressor-like, C-terminal domain"/>
    <property type="match status" value="1"/>
</dbReference>
<feature type="DNA-binding region" description="H-T-H motif" evidence="5">
    <location>
        <begin position="43"/>
        <end position="62"/>
    </location>
</feature>
<dbReference type="PANTHER" id="PTHR30055">
    <property type="entry name" value="HTH-TYPE TRANSCRIPTIONAL REGULATOR RUTR"/>
    <property type="match status" value="1"/>
</dbReference>
<name>A0ABN3KFM9_9ACTN</name>
<dbReference type="Gene3D" id="1.10.357.10">
    <property type="entry name" value="Tetracycline Repressor, domain 2"/>
    <property type="match status" value="1"/>
</dbReference>
<dbReference type="Gene3D" id="1.10.10.60">
    <property type="entry name" value="Homeodomain-like"/>
    <property type="match status" value="1"/>
</dbReference>
<sequence>MPRPRPSTIWFSPERPRKPRLSRERIARAAVALLDVEGVAGLSMRRLAARLDAGTMSLYEYVAGKEDVFDLAADEAVAEIDLDIPDGMPWREALTRQLVQSRDVMRRHPWLPTLMATRPMLGPHALARSEVFHSLLVEAGLEGPRLTAAVGTLTYYVQGYAAMESTWRSRMRDSAAEAELRRRAREHLDRQRESHPTLARHTRLDDADFDGSFMLGLEIVLDGIEAGLGT</sequence>
<evidence type="ECO:0000256" key="2">
    <source>
        <dbReference type="ARBA" id="ARBA00023015"/>
    </source>
</evidence>
<evidence type="ECO:0000256" key="3">
    <source>
        <dbReference type="ARBA" id="ARBA00023125"/>
    </source>
</evidence>
<dbReference type="InterPro" id="IPR003012">
    <property type="entry name" value="Tet_transcr_reg_TetR"/>
</dbReference>
<dbReference type="Proteomes" id="UP001501638">
    <property type="component" value="Unassembled WGS sequence"/>
</dbReference>
<evidence type="ECO:0000313" key="7">
    <source>
        <dbReference type="EMBL" id="GAA2458627.1"/>
    </source>
</evidence>
<keyword evidence="4" id="KW-0804">Transcription</keyword>
<dbReference type="RefSeq" id="WP_344327163.1">
    <property type="nucleotide sequence ID" value="NZ_BAAASZ010000033.1"/>
</dbReference>
<gene>
    <name evidence="7" type="ORF">GCM10010405_48580</name>
</gene>